<evidence type="ECO:0000313" key="2">
    <source>
        <dbReference type="Proteomes" id="UP000030653"/>
    </source>
</evidence>
<dbReference type="GeneID" id="63692192"/>
<proteinExistence type="predicted"/>
<dbReference type="Proteomes" id="UP000030653">
    <property type="component" value="Unassembled WGS sequence"/>
</dbReference>
<dbReference type="EMBL" id="JH795857">
    <property type="protein sequence ID" value="EJU04671.1"/>
    <property type="molecule type" value="Genomic_DNA"/>
</dbReference>
<gene>
    <name evidence="1" type="ORF">DACRYDRAFT_93143</name>
</gene>
<organism evidence="1 2">
    <name type="scientific">Dacryopinax primogenitus (strain DJM 731)</name>
    <name type="common">Brown rot fungus</name>
    <dbReference type="NCBI Taxonomy" id="1858805"/>
    <lineage>
        <taxon>Eukaryota</taxon>
        <taxon>Fungi</taxon>
        <taxon>Dikarya</taxon>
        <taxon>Basidiomycota</taxon>
        <taxon>Agaricomycotina</taxon>
        <taxon>Dacrymycetes</taxon>
        <taxon>Dacrymycetales</taxon>
        <taxon>Dacrymycetaceae</taxon>
        <taxon>Dacryopinax</taxon>
    </lineage>
</organism>
<name>M5G373_DACPD</name>
<dbReference type="SUPFAM" id="SSF50494">
    <property type="entry name" value="Trypsin-like serine proteases"/>
    <property type="match status" value="1"/>
</dbReference>
<protein>
    <submittedName>
        <fullName evidence="1">Uncharacterized protein</fullName>
    </submittedName>
</protein>
<accession>M5G373</accession>
<sequence length="362" mass="40765">MRVVDNTSAKFGHNHPFNTGIGIPIARESDDGQGTVTFLFREMKTSTGEPSDRILGVTNKHVATLDTTTDYVFDEANPQYILVCGNRRLDRAISEIEEAAIAGVRDASRLSREFNNTPEENTTALRRRKIALEEKNEDIVTLQALEAEVKTSWQDTNGRRFGVVDYAPHISVRVDDRHYTRDIATFVVNGEKLQNFESNIYHATQLEDLFWPTSAIRDDRRIPGNLQLPIRAALSRRLTLNPDTTDMNGEPGYIVAKYGNTTKLTLGRYSGMESYISKDIGLESREVAMYNYTKTSGDFSCPGDSGSLIFTGDGNALAMLHSGMHQGMHRHVTYATPLWWVIKQILVKYPYAEFYGMAYTLE</sequence>
<dbReference type="HOGENOM" id="CLU_024804_1_0_1"/>
<dbReference type="RefSeq" id="XP_040631565.1">
    <property type="nucleotide sequence ID" value="XM_040777130.1"/>
</dbReference>
<dbReference type="InterPro" id="IPR009003">
    <property type="entry name" value="Peptidase_S1_PA"/>
</dbReference>
<keyword evidence="2" id="KW-1185">Reference proteome</keyword>
<dbReference type="OMA" id="NIYHATQ"/>
<dbReference type="AlphaFoldDB" id="M5G373"/>
<reference evidence="1 2" key="1">
    <citation type="journal article" date="2012" name="Science">
        <title>The Paleozoic origin of enzymatic lignin decomposition reconstructed from 31 fungal genomes.</title>
        <authorList>
            <person name="Floudas D."/>
            <person name="Binder M."/>
            <person name="Riley R."/>
            <person name="Barry K."/>
            <person name="Blanchette R.A."/>
            <person name="Henrissat B."/>
            <person name="Martinez A.T."/>
            <person name="Otillar R."/>
            <person name="Spatafora J.W."/>
            <person name="Yadav J.S."/>
            <person name="Aerts A."/>
            <person name="Benoit I."/>
            <person name="Boyd A."/>
            <person name="Carlson A."/>
            <person name="Copeland A."/>
            <person name="Coutinho P.M."/>
            <person name="de Vries R.P."/>
            <person name="Ferreira P."/>
            <person name="Findley K."/>
            <person name="Foster B."/>
            <person name="Gaskell J."/>
            <person name="Glotzer D."/>
            <person name="Gorecki P."/>
            <person name="Heitman J."/>
            <person name="Hesse C."/>
            <person name="Hori C."/>
            <person name="Igarashi K."/>
            <person name="Jurgens J.A."/>
            <person name="Kallen N."/>
            <person name="Kersten P."/>
            <person name="Kohler A."/>
            <person name="Kuees U."/>
            <person name="Kumar T.K.A."/>
            <person name="Kuo A."/>
            <person name="LaButti K."/>
            <person name="Larrondo L.F."/>
            <person name="Lindquist E."/>
            <person name="Ling A."/>
            <person name="Lombard V."/>
            <person name="Lucas S."/>
            <person name="Lundell T."/>
            <person name="Martin R."/>
            <person name="McLaughlin D.J."/>
            <person name="Morgenstern I."/>
            <person name="Morin E."/>
            <person name="Murat C."/>
            <person name="Nagy L.G."/>
            <person name="Nolan M."/>
            <person name="Ohm R.A."/>
            <person name="Patyshakuliyeva A."/>
            <person name="Rokas A."/>
            <person name="Ruiz-Duenas F.J."/>
            <person name="Sabat G."/>
            <person name="Salamov A."/>
            <person name="Samejima M."/>
            <person name="Schmutz J."/>
            <person name="Slot J.C."/>
            <person name="St John F."/>
            <person name="Stenlid J."/>
            <person name="Sun H."/>
            <person name="Sun S."/>
            <person name="Syed K."/>
            <person name="Tsang A."/>
            <person name="Wiebenga A."/>
            <person name="Young D."/>
            <person name="Pisabarro A."/>
            <person name="Eastwood D.C."/>
            <person name="Martin F."/>
            <person name="Cullen D."/>
            <person name="Grigoriev I.V."/>
            <person name="Hibbett D.S."/>
        </authorList>
    </citation>
    <scope>NUCLEOTIDE SEQUENCE [LARGE SCALE GENOMIC DNA]</scope>
    <source>
        <strain evidence="1 2">DJM-731 SS1</strain>
    </source>
</reference>
<dbReference type="OrthoDB" id="5424209at2759"/>
<evidence type="ECO:0000313" key="1">
    <source>
        <dbReference type="EMBL" id="EJU04671.1"/>
    </source>
</evidence>